<evidence type="ECO:0000313" key="3">
    <source>
        <dbReference type="EMBL" id="OKH47746.1"/>
    </source>
</evidence>
<dbReference type="SUPFAM" id="SSF54523">
    <property type="entry name" value="Pili subunits"/>
    <property type="match status" value="1"/>
</dbReference>
<reference evidence="3 4" key="1">
    <citation type="submission" date="2016-11" db="EMBL/GenBank/DDBJ databases">
        <title>Draft Genome Sequences of Nine Cyanobacterial Strains from Diverse Habitats.</title>
        <authorList>
            <person name="Zhu T."/>
            <person name="Hou S."/>
            <person name="Lu X."/>
            <person name="Hess W.R."/>
        </authorList>
    </citation>
    <scope>NUCLEOTIDE SEQUENCE [LARGE SCALE GENOMIC DNA]</scope>
    <source>
        <strain evidence="3 4">NIES-30</strain>
    </source>
</reference>
<keyword evidence="4" id="KW-1185">Reference proteome</keyword>
<accession>A0A1U7J4Y2</accession>
<name>A0A1U7J4Y2_9CYAN</name>
<dbReference type="STRING" id="549789.NIES30_12230"/>
<keyword evidence="2" id="KW-1133">Transmembrane helix</keyword>
<feature type="region of interest" description="Disordered" evidence="1">
    <location>
        <begin position="178"/>
        <end position="199"/>
    </location>
</feature>
<dbReference type="Pfam" id="PF07963">
    <property type="entry name" value="N_methyl"/>
    <property type="match status" value="1"/>
</dbReference>
<dbReference type="InterPro" id="IPR045584">
    <property type="entry name" value="Pilin-like"/>
</dbReference>
<keyword evidence="2" id="KW-0812">Transmembrane</keyword>
<dbReference type="PROSITE" id="PS00409">
    <property type="entry name" value="PROKAR_NTER_METHYL"/>
    <property type="match status" value="1"/>
</dbReference>
<dbReference type="RefSeq" id="WP_073608705.1">
    <property type="nucleotide sequence ID" value="NZ_MRCG01000008.1"/>
</dbReference>
<dbReference type="NCBIfam" id="TIGR02532">
    <property type="entry name" value="IV_pilin_GFxxxE"/>
    <property type="match status" value="1"/>
</dbReference>
<dbReference type="InterPro" id="IPR012902">
    <property type="entry name" value="N_methyl_site"/>
</dbReference>
<evidence type="ECO:0000256" key="1">
    <source>
        <dbReference type="SAM" id="MobiDB-lite"/>
    </source>
</evidence>
<keyword evidence="2" id="KW-0472">Membrane</keyword>
<organism evidence="3 4">
    <name type="scientific">Phormidium tenue NIES-30</name>
    <dbReference type="NCBI Taxonomy" id="549789"/>
    <lineage>
        <taxon>Bacteria</taxon>
        <taxon>Bacillati</taxon>
        <taxon>Cyanobacteriota</taxon>
        <taxon>Cyanophyceae</taxon>
        <taxon>Oscillatoriophycideae</taxon>
        <taxon>Oscillatoriales</taxon>
        <taxon>Oscillatoriaceae</taxon>
        <taxon>Phormidium</taxon>
    </lineage>
</organism>
<evidence type="ECO:0000256" key="2">
    <source>
        <dbReference type="SAM" id="Phobius"/>
    </source>
</evidence>
<sequence length="307" mass="33463">MSSNLVSITFTRWFLAKSKTAHRGFTLIELLVAIAVGSVIIGSLLYLVVELLGTNAREERLTQSQQDVRRALDYISRDVREAVYVYSTPANVINQLTDEPPGTTPILAFWRLQPINVGALPATCAGTTAEECNTLKIRHNVYNLVVYLYRNNTDSSFWSGPGRIIRYELTNYSNLGNLTPTSGYSDPSKPGNDFEDWQKGAGNTQGRAVVLTDFIDNHDATTAVTCPTALLPSPANGPNVSNNFFACVRDGGDIGDSLNQSLYVFLRGSTVEASSGTTLTFGPSSRASRLPTINTEVQVRGIIEKSE</sequence>
<feature type="transmembrane region" description="Helical" evidence="2">
    <location>
        <begin position="27"/>
        <end position="49"/>
    </location>
</feature>
<dbReference type="EMBL" id="MRCG01000008">
    <property type="protein sequence ID" value="OKH47746.1"/>
    <property type="molecule type" value="Genomic_DNA"/>
</dbReference>
<gene>
    <name evidence="3" type="ORF">NIES30_12230</name>
</gene>
<evidence type="ECO:0008006" key="5">
    <source>
        <dbReference type="Google" id="ProtNLM"/>
    </source>
</evidence>
<proteinExistence type="predicted"/>
<dbReference type="AlphaFoldDB" id="A0A1U7J4Y2"/>
<comment type="caution">
    <text evidence="3">The sequence shown here is derived from an EMBL/GenBank/DDBJ whole genome shotgun (WGS) entry which is preliminary data.</text>
</comment>
<dbReference type="OrthoDB" id="461075at2"/>
<protein>
    <recommendedName>
        <fullName evidence="5">Prepilin-type N-terminal cleavage/methylation domain-containing protein</fullName>
    </recommendedName>
</protein>
<dbReference type="Proteomes" id="UP000185557">
    <property type="component" value="Unassembled WGS sequence"/>
</dbReference>
<evidence type="ECO:0000313" key="4">
    <source>
        <dbReference type="Proteomes" id="UP000185557"/>
    </source>
</evidence>